<keyword evidence="2" id="KW-0812">Transmembrane</keyword>
<evidence type="ECO:0000256" key="2">
    <source>
        <dbReference type="SAM" id="Phobius"/>
    </source>
</evidence>
<evidence type="ECO:0000313" key="4">
    <source>
        <dbReference type="Proteomes" id="UP000315525"/>
    </source>
</evidence>
<name>A0A523UY01_UNCT6</name>
<accession>A0A523UY01</accession>
<dbReference type="Proteomes" id="UP000315525">
    <property type="component" value="Unassembled WGS sequence"/>
</dbReference>
<evidence type="ECO:0000313" key="3">
    <source>
        <dbReference type="EMBL" id="TET47406.1"/>
    </source>
</evidence>
<organism evidence="3 4">
    <name type="scientific">candidate division TA06 bacterium</name>
    <dbReference type="NCBI Taxonomy" id="2250710"/>
    <lineage>
        <taxon>Bacteria</taxon>
        <taxon>Bacteria division TA06</taxon>
    </lineage>
</organism>
<dbReference type="AlphaFoldDB" id="A0A523UY01"/>
<feature type="region of interest" description="Disordered" evidence="1">
    <location>
        <begin position="354"/>
        <end position="378"/>
    </location>
</feature>
<feature type="transmembrane region" description="Helical" evidence="2">
    <location>
        <begin position="154"/>
        <end position="187"/>
    </location>
</feature>
<evidence type="ECO:0000256" key="1">
    <source>
        <dbReference type="SAM" id="MobiDB-lite"/>
    </source>
</evidence>
<comment type="caution">
    <text evidence="3">The sequence shown here is derived from an EMBL/GenBank/DDBJ whole genome shotgun (WGS) entry which is preliminary data.</text>
</comment>
<gene>
    <name evidence="3" type="ORF">E3J62_01610</name>
</gene>
<feature type="transmembrane region" description="Helical" evidence="2">
    <location>
        <begin position="217"/>
        <end position="239"/>
    </location>
</feature>
<proteinExistence type="predicted"/>
<feature type="transmembrane region" description="Helical" evidence="2">
    <location>
        <begin position="314"/>
        <end position="342"/>
    </location>
</feature>
<feature type="transmembrane region" description="Helical" evidence="2">
    <location>
        <begin position="125"/>
        <end position="148"/>
    </location>
</feature>
<reference evidence="3 4" key="1">
    <citation type="submission" date="2019-03" db="EMBL/GenBank/DDBJ databases">
        <title>Metabolic potential of uncultured bacteria and archaea associated with petroleum seepage in deep-sea sediments.</title>
        <authorList>
            <person name="Dong X."/>
            <person name="Hubert C."/>
        </authorList>
    </citation>
    <scope>NUCLEOTIDE SEQUENCE [LARGE SCALE GENOMIC DNA]</scope>
    <source>
        <strain evidence="3">E44_bin18</strain>
    </source>
</reference>
<dbReference type="EMBL" id="SOJN01000022">
    <property type="protein sequence ID" value="TET47406.1"/>
    <property type="molecule type" value="Genomic_DNA"/>
</dbReference>
<feature type="transmembrane region" description="Helical" evidence="2">
    <location>
        <begin position="21"/>
        <end position="45"/>
    </location>
</feature>
<feature type="transmembrane region" description="Helical" evidence="2">
    <location>
        <begin position="65"/>
        <end position="87"/>
    </location>
</feature>
<sequence length="378" mass="42568">MNFNFKDVFRAGRFGFSAKKIWIGFAGLSMGLILYCLFAYAAFAASPNWTVKLVWQTYRYIPIPFGVHLAWWGWIIWGVGTALFGFMKMISLCAIAKVTFEQLRGDEFYEAKEAFKFAFKNWKGVFLSPVTLAIVIGVILLFGFALGLGGRIPYVGQILVGIFALPIFAAALFLVYLCVVFFVSLFLSPSVVATTKSDTFDTLFEVFSVLNDQPWRLFLWEAVLTILSSVGAFILGFFVKRALLLSKFALTLWAGPRPWMDTIWMKGLWYLPHTLPFPPFTWITNGFLPVMSLSRVSYVTGNGAEAFAGWLLGLAFYSAIIFVAAYAVAIVGSGNALIYTVLVKIKDDKNLLEKREEEEFEPEPVKEEEKKEEEKKEG</sequence>
<protein>
    <submittedName>
        <fullName evidence="3">Uncharacterized protein</fullName>
    </submittedName>
</protein>
<keyword evidence="2" id="KW-1133">Transmembrane helix</keyword>
<keyword evidence="2" id="KW-0472">Membrane</keyword>